<evidence type="ECO:0000313" key="3">
    <source>
        <dbReference type="Proteomes" id="UP000565441"/>
    </source>
</evidence>
<dbReference type="EMBL" id="JAACJP010000022">
    <property type="protein sequence ID" value="KAF5377872.1"/>
    <property type="molecule type" value="Genomic_DNA"/>
</dbReference>
<keyword evidence="1" id="KW-1133">Transmembrane helix</keyword>
<evidence type="ECO:0000256" key="1">
    <source>
        <dbReference type="SAM" id="Phobius"/>
    </source>
</evidence>
<dbReference type="AlphaFoldDB" id="A0A8H5M1Y7"/>
<feature type="transmembrane region" description="Helical" evidence="1">
    <location>
        <begin position="20"/>
        <end position="40"/>
    </location>
</feature>
<organism evidence="2 3">
    <name type="scientific">Tricholomella constricta</name>
    <dbReference type="NCBI Taxonomy" id="117010"/>
    <lineage>
        <taxon>Eukaryota</taxon>
        <taxon>Fungi</taxon>
        <taxon>Dikarya</taxon>
        <taxon>Basidiomycota</taxon>
        <taxon>Agaricomycotina</taxon>
        <taxon>Agaricomycetes</taxon>
        <taxon>Agaricomycetidae</taxon>
        <taxon>Agaricales</taxon>
        <taxon>Tricholomatineae</taxon>
        <taxon>Lyophyllaceae</taxon>
        <taxon>Tricholomella</taxon>
    </lineage>
</organism>
<evidence type="ECO:0000313" key="2">
    <source>
        <dbReference type="EMBL" id="KAF5377872.1"/>
    </source>
</evidence>
<dbReference type="OrthoDB" id="19653at2759"/>
<protein>
    <submittedName>
        <fullName evidence="2">Uncharacterized protein</fullName>
    </submittedName>
</protein>
<keyword evidence="3" id="KW-1185">Reference proteome</keyword>
<keyword evidence="1" id="KW-0812">Transmembrane</keyword>
<gene>
    <name evidence="2" type="ORF">D9615_006689</name>
</gene>
<name>A0A8H5M1Y7_9AGAR</name>
<dbReference type="Proteomes" id="UP000565441">
    <property type="component" value="Unassembled WGS sequence"/>
</dbReference>
<reference evidence="2 3" key="1">
    <citation type="journal article" date="2020" name="ISME J.">
        <title>Uncovering the hidden diversity of litter-decomposition mechanisms in mushroom-forming fungi.</title>
        <authorList>
            <person name="Floudas D."/>
            <person name="Bentzer J."/>
            <person name="Ahren D."/>
            <person name="Johansson T."/>
            <person name="Persson P."/>
            <person name="Tunlid A."/>
        </authorList>
    </citation>
    <scope>NUCLEOTIDE SEQUENCE [LARGE SCALE GENOMIC DNA]</scope>
    <source>
        <strain evidence="2 3">CBS 661.87</strain>
    </source>
</reference>
<keyword evidence="1" id="KW-0472">Membrane</keyword>
<proteinExistence type="predicted"/>
<sequence length="111" mass="11745">MLFSLSGAGPGACIGSLVKLIIQGLIMTGASTLSILYSLAQTQLELFYSQITNPDFDTKLVPIDKVIDKRNFIYCQTTSSPLDIASIITSTASDFANGDASPQLSNPPSTL</sequence>
<accession>A0A8H5M1Y7</accession>
<comment type="caution">
    <text evidence="2">The sequence shown here is derived from an EMBL/GenBank/DDBJ whole genome shotgun (WGS) entry which is preliminary data.</text>
</comment>